<protein>
    <recommendedName>
        <fullName evidence="2">Methyltransferase type 11 domain-containing protein</fullName>
    </recommendedName>
</protein>
<evidence type="ECO:0000313" key="1">
    <source>
        <dbReference type="EMBL" id="KKM86138.1"/>
    </source>
</evidence>
<reference evidence="1" key="1">
    <citation type="journal article" date="2015" name="Nature">
        <title>Complex archaea that bridge the gap between prokaryotes and eukaryotes.</title>
        <authorList>
            <person name="Spang A."/>
            <person name="Saw J.H."/>
            <person name="Jorgensen S.L."/>
            <person name="Zaremba-Niedzwiedzka K."/>
            <person name="Martijn J."/>
            <person name="Lind A.E."/>
            <person name="van Eijk R."/>
            <person name="Schleper C."/>
            <person name="Guy L."/>
            <person name="Ettema T.J."/>
        </authorList>
    </citation>
    <scope>NUCLEOTIDE SEQUENCE</scope>
</reference>
<dbReference type="EMBL" id="LAZR01007300">
    <property type="protein sequence ID" value="KKM86138.1"/>
    <property type="molecule type" value="Genomic_DNA"/>
</dbReference>
<dbReference type="AlphaFoldDB" id="A0A0F9KWK6"/>
<dbReference type="Gene3D" id="3.40.50.150">
    <property type="entry name" value="Vaccinia Virus protein VP39"/>
    <property type="match status" value="1"/>
</dbReference>
<organism evidence="1">
    <name type="scientific">marine sediment metagenome</name>
    <dbReference type="NCBI Taxonomy" id="412755"/>
    <lineage>
        <taxon>unclassified sequences</taxon>
        <taxon>metagenomes</taxon>
        <taxon>ecological metagenomes</taxon>
    </lineage>
</organism>
<evidence type="ECO:0008006" key="2">
    <source>
        <dbReference type="Google" id="ProtNLM"/>
    </source>
</evidence>
<proteinExistence type="predicted"/>
<name>A0A0F9KWK6_9ZZZZ</name>
<accession>A0A0F9KWK6</accession>
<sequence length="175" mass="20209">YKFRIGDLLFGKPIINEERFSFLELGDKKIVRVNLVGNIVDKYERAPGVLNEDIVDYNPGKKYDIIITISTLEHVGWNEKPREPLKIFKAIENLKRLLITGGKIIITIPKGHNPVLDNLIMEDKLPFTRSFFLKRVSKNNKWKQVSRKKISNVKYGSYARWSASAVIIGYIIFNS</sequence>
<feature type="non-terminal residue" evidence="1">
    <location>
        <position position="1"/>
    </location>
</feature>
<comment type="caution">
    <text evidence="1">The sequence shown here is derived from an EMBL/GenBank/DDBJ whole genome shotgun (WGS) entry which is preliminary data.</text>
</comment>
<gene>
    <name evidence="1" type="ORF">LCGC14_1282030</name>
</gene>
<dbReference type="InterPro" id="IPR029063">
    <property type="entry name" value="SAM-dependent_MTases_sf"/>
</dbReference>
<dbReference type="SUPFAM" id="SSF53335">
    <property type="entry name" value="S-adenosyl-L-methionine-dependent methyltransferases"/>
    <property type="match status" value="1"/>
</dbReference>